<proteinExistence type="predicted"/>
<sequence>GLSTSVQTSPTSSQVHSSLPVRVLDAALSYIEVQLDNRPKRYPNVVYVDAAAQNFVFALARIC</sequence>
<accession>A0A1A8LHP6</accession>
<protein>
    <submittedName>
        <fullName evidence="1">Uncharacterized protein</fullName>
    </submittedName>
</protein>
<reference evidence="1" key="2">
    <citation type="submission" date="2016-06" db="EMBL/GenBank/DDBJ databases">
        <title>The genome of a short-lived fish provides insights into sex chromosome evolution and the genetic control of aging.</title>
        <authorList>
            <person name="Reichwald K."/>
            <person name="Felder M."/>
            <person name="Petzold A."/>
            <person name="Koch P."/>
            <person name="Groth M."/>
            <person name="Platzer M."/>
        </authorList>
    </citation>
    <scope>NUCLEOTIDE SEQUENCE</scope>
    <source>
        <tissue evidence="1">Brain</tissue>
    </source>
</reference>
<name>A0A1A8LHP6_9TELE</name>
<gene>
    <name evidence="1" type="primary">Nfu_g_1_022151</name>
</gene>
<dbReference type="AlphaFoldDB" id="A0A1A8LHP6"/>
<reference evidence="1" key="1">
    <citation type="submission" date="2016-05" db="EMBL/GenBank/DDBJ databases">
        <authorList>
            <person name="Lavstsen T."/>
            <person name="Jespersen J.S."/>
        </authorList>
    </citation>
    <scope>NUCLEOTIDE SEQUENCE</scope>
    <source>
        <tissue evidence="1">Brain</tissue>
    </source>
</reference>
<dbReference type="EMBL" id="HAEF01006484">
    <property type="protein sequence ID" value="SBR43866.1"/>
    <property type="molecule type" value="Transcribed_RNA"/>
</dbReference>
<feature type="non-terminal residue" evidence="1">
    <location>
        <position position="1"/>
    </location>
</feature>
<evidence type="ECO:0000313" key="1">
    <source>
        <dbReference type="EMBL" id="SBR43866.1"/>
    </source>
</evidence>
<organism evidence="1">
    <name type="scientific">Nothobranchius pienaari</name>
    <dbReference type="NCBI Taxonomy" id="704102"/>
    <lineage>
        <taxon>Eukaryota</taxon>
        <taxon>Metazoa</taxon>
        <taxon>Chordata</taxon>
        <taxon>Craniata</taxon>
        <taxon>Vertebrata</taxon>
        <taxon>Euteleostomi</taxon>
        <taxon>Actinopterygii</taxon>
        <taxon>Neopterygii</taxon>
        <taxon>Teleostei</taxon>
        <taxon>Neoteleostei</taxon>
        <taxon>Acanthomorphata</taxon>
        <taxon>Ovalentaria</taxon>
        <taxon>Atherinomorphae</taxon>
        <taxon>Cyprinodontiformes</taxon>
        <taxon>Nothobranchiidae</taxon>
        <taxon>Nothobranchius</taxon>
    </lineage>
</organism>